<evidence type="ECO:0000313" key="5">
    <source>
        <dbReference type="EMBL" id="VFT79595.1"/>
    </source>
</evidence>
<dbReference type="OrthoDB" id="65124at2759"/>
<dbReference type="AlphaFoldDB" id="A0A485KBR5"/>
<evidence type="ECO:0000256" key="3">
    <source>
        <dbReference type="SAM" id="SignalP"/>
    </source>
</evidence>
<proteinExistence type="predicted"/>
<evidence type="ECO:0000313" key="6">
    <source>
        <dbReference type="Proteomes" id="UP000332933"/>
    </source>
</evidence>
<sequence length="620" mass="68570">MVYTRSALLAAVAAAMSGAFAADTPNDGPYMMIANPHHNETEQQRIELHPAVQNIPLGPDDAASLRPPPPRVPASFDILVTIANYRDGRRCGYAVWTAFARAAHPDRVFVGVVDQTHGDDPRCVDEYCKLASESWPDEECKYKGHVQVDAVDAKDSKGPAVARARQRAFIDDQEFCMAIDAHTQFVFDWDTLVVKDWVRADNEMAILSVYPLGYDRVGPNFTAPTGSSNHLCVYGGRNAPDDIPIQWPMSIFNSAQPQMQAFWGGGMSFGKCHAELHVPIDGHLNWVFYGEEYIRAMQLWTHGYDLYSPSVHGSVLLHNYTNGKPKNCCSTSFFENADHNPAKPLEETRGYNRLRAALHFPFAGEVDFKDMDTYYGRPVRTVDAFLNFSKLSNTDPVKLDDWTCDQLHWVPYAVPEIVEAWLPGWRMRNATTTTAAGVAPSKTNTGATTSDFDTATADRLFAVLEDKLQELRDGDTSELELLQVTLDDVQKQLTASTEKKDMELQDLAAKLERLADRVDQSAKNATNENQWAAISSQLADTKAALLSEEVVKASSTLTQTDNLQAQFDAVAKQQHDAMVANVAVGGALMVLVVLGFVLTRPTKASQTYAPVEREPPTPHA</sequence>
<gene>
    <name evidence="5" type="primary">Aste57867_2394</name>
    <name evidence="4" type="ORF">As57867_002388</name>
    <name evidence="5" type="ORF">ASTE57867_2394</name>
</gene>
<reference evidence="5 6" key="1">
    <citation type="submission" date="2019-03" db="EMBL/GenBank/DDBJ databases">
        <authorList>
            <person name="Gaulin E."/>
            <person name="Dumas B."/>
        </authorList>
    </citation>
    <scope>NUCLEOTIDE SEQUENCE [LARGE SCALE GENOMIC DNA]</scope>
    <source>
        <strain evidence="5">CBS 568.67</strain>
    </source>
</reference>
<dbReference type="EMBL" id="VJMH01000274">
    <property type="protein sequence ID" value="KAF0717267.1"/>
    <property type="molecule type" value="Genomic_DNA"/>
</dbReference>
<name>A0A485KBR5_9STRA</name>
<keyword evidence="6" id="KW-1185">Reference proteome</keyword>
<feature type="signal peptide" evidence="3">
    <location>
        <begin position="1"/>
        <end position="21"/>
    </location>
</feature>
<protein>
    <submittedName>
        <fullName evidence="5">Aste57867_2394 protein</fullName>
    </submittedName>
</protein>
<keyword evidence="2" id="KW-0472">Membrane</keyword>
<keyword evidence="2" id="KW-1133">Transmembrane helix</keyword>
<keyword evidence="3" id="KW-0732">Signal</keyword>
<keyword evidence="2" id="KW-0812">Transmembrane</keyword>
<dbReference type="InterPro" id="IPR021067">
    <property type="entry name" value="Glycosyltransferase"/>
</dbReference>
<dbReference type="Pfam" id="PF11397">
    <property type="entry name" value="GlcNAc"/>
    <property type="match status" value="2"/>
</dbReference>
<feature type="chain" id="PRO_5036115967" evidence="3">
    <location>
        <begin position="22"/>
        <end position="620"/>
    </location>
</feature>
<feature type="transmembrane region" description="Helical" evidence="2">
    <location>
        <begin position="578"/>
        <end position="598"/>
    </location>
</feature>
<reference evidence="4" key="2">
    <citation type="submission" date="2019-06" db="EMBL/GenBank/DDBJ databases">
        <title>Genomics analysis of Aphanomyces spp. identifies a new class of oomycete effector associated with host adaptation.</title>
        <authorList>
            <person name="Gaulin E."/>
        </authorList>
    </citation>
    <scope>NUCLEOTIDE SEQUENCE</scope>
    <source>
        <strain evidence="4">CBS 578.67</strain>
    </source>
</reference>
<evidence type="ECO:0000256" key="1">
    <source>
        <dbReference type="SAM" id="Coils"/>
    </source>
</evidence>
<accession>A0A485KBR5</accession>
<evidence type="ECO:0000313" key="4">
    <source>
        <dbReference type="EMBL" id="KAF0717267.1"/>
    </source>
</evidence>
<dbReference type="EMBL" id="CAADRA010000274">
    <property type="protein sequence ID" value="VFT79595.1"/>
    <property type="molecule type" value="Genomic_DNA"/>
</dbReference>
<keyword evidence="1" id="KW-0175">Coiled coil</keyword>
<dbReference type="PANTHER" id="PTHR34496:SF6">
    <property type="entry name" value="GLYCOSYLTRANSFERASE 2-LIKE DOMAIN-CONTAINING PROTEIN"/>
    <property type="match status" value="1"/>
</dbReference>
<dbReference type="PANTHER" id="PTHR34496">
    <property type="entry name" value="GLCNAC TRANSFERASE-RELATED"/>
    <property type="match status" value="1"/>
</dbReference>
<evidence type="ECO:0000256" key="2">
    <source>
        <dbReference type="SAM" id="Phobius"/>
    </source>
</evidence>
<organism evidence="5 6">
    <name type="scientific">Aphanomyces stellatus</name>
    <dbReference type="NCBI Taxonomy" id="120398"/>
    <lineage>
        <taxon>Eukaryota</taxon>
        <taxon>Sar</taxon>
        <taxon>Stramenopiles</taxon>
        <taxon>Oomycota</taxon>
        <taxon>Saprolegniomycetes</taxon>
        <taxon>Saprolegniales</taxon>
        <taxon>Verrucalvaceae</taxon>
        <taxon>Aphanomyces</taxon>
    </lineage>
</organism>
<dbReference type="Proteomes" id="UP000332933">
    <property type="component" value="Unassembled WGS sequence"/>
</dbReference>
<feature type="coiled-coil region" evidence="1">
    <location>
        <begin position="479"/>
        <end position="528"/>
    </location>
</feature>